<evidence type="ECO:0000256" key="3">
    <source>
        <dbReference type="ARBA" id="ARBA00022692"/>
    </source>
</evidence>
<comment type="similarity">
    <text evidence="6">Belongs to the ABC-4 integral membrane protein family.</text>
</comment>
<evidence type="ECO:0000256" key="6">
    <source>
        <dbReference type="ARBA" id="ARBA00038076"/>
    </source>
</evidence>
<gene>
    <name evidence="10" type="ORF">ISP17_08710</name>
</gene>
<feature type="transmembrane region" description="Helical" evidence="7">
    <location>
        <begin position="336"/>
        <end position="364"/>
    </location>
</feature>
<dbReference type="PANTHER" id="PTHR30572">
    <property type="entry name" value="MEMBRANE COMPONENT OF TRANSPORTER-RELATED"/>
    <property type="match status" value="1"/>
</dbReference>
<evidence type="ECO:0000256" key="7">
    <source>
        <dbReference type="SAM" id="Phobius"/>
    </source>
</evidence>
<evidence type="ECO:0000259" key="9">
    <source>
        <dbReference type="Pfam" id="PF12704"/>
    </source>
</evidence>
<organism evidence="10 11">
    <name type="scientific">Dyella ginsengisoli</name>
    <dbReference type="NCBI Taxonomy" id="363848"/>
    <lineage>
        <taxon>Bacteria</taxon>
        <taxon>Pseudomonadati</taxon>
        <taxon>Pseudomonadota</taxon>
        <taxon>Gammaproteobacteria</taxon>
        <taxon>Lysobacterales</taxon>
        <taxon>Rhodanobacteraceae</taxon>
        <taxon>Dyella</taxon>
    </lineage>
</organism>
<dbReference type="InterPro" id="IPR003838">
    <property type="entry name" value="ABC3_permease_C"/>
</dbReference>
<keyword evidence="11" id="KW-1185">Reference proteome</keyword>
<dbReference type="InterPro" id="IPR050250">
    <property type="entry name" value="Macrolide_Exporter_MacB"/>
</dbReference>
<keyword evidence="5 7" id="KW-0472">Membrane</keyword>
<feature type="domain" description="ABC3 transporter permease C-terminal" evidence="8">
    <location>
        <begin position="294"/>
        <end position="406"/>
    </location>
</feature>
<comment type="subcellular location">
    <subcellularLocation>
        <location evidence="1">Cell membrane</location>
        <topology evidence="1">Multi-pass membrane protein</topology>
    </subcellularLocation>
</comment>
<keyword evidence="3 7" id="KW-0812">Transmembrane</keyword>
<accession>A0ABW8JUV9</accession>
<evidence type="ECO:0000256" key="1">
    <source>
        <dbReference type="ARBA" id="ARBA00004651"/>
    </source>
</evidence>
<feature type="transmembrane region" description="Helical" evidence="7">
    <location>
        <begin position="20"/>
        <end position="40"/>
    </location>
</feature>
<name>A0ABW8JUV9_9GAMM</name>
<dbReference type="RefSeq" id="WP_404632151.1">
    <property type="nucleotide sequence ID" value="NZ_JADIKM010000002.1"/>
</dbReference>
<feature type="transmembrane region" description="Helical" evidence="7">
    <location>
        <begin position="288"/>
        <end position="315"/>
    </location>
</feature>
<reference evidence="10 11" key="1">
    <citation type="submission" date="2020-10" db="EMBL/GenBank/DDBJ databases">
        <title>Phylogeny of dyella-like bacteria.</title>
        <authorList>
            <person name="Fu J."/>
        </authorList>
    </citation>
    <scope>NUCLEOTIDE SEQUENCE [LARGE SCALE GENOMIC DNA]</scope>
    <source>
        <strain evidence="10 11">Gsoil3046</strain>
    </source>
</reference>
<comment type="caution">
    <text evidence="10">The sequence shown here is derived from an EMBL/GenBank/DDBJ whole genome shotgun (WGS) entry which is preliminary data.</text>
</comment>
<evidence type="ECO:0000313" key="10">
    <source>
        <dbReference type="EMBL" id="MFK2904045.1"/>
    </source>
</evidence>
<dbReference type="Pfam" id="PF02687">
    <property type="entry name" value="FtsX"/>
    <property type="match status" value="1"/>
</dbReference>
<feature type="transmembrane region" description="Helical" evidence="7">
    <location>
        <begin position="376"/>
        <end position="396"/>
    </location>
</feature>
<feature type="domain" description="MacB-like periplasmic core" evidence="9">
    <location>
        <begin position="20"/>
        <end position="252"/>
    </location>
</feature>
<evidence type="ECO:0000313" key="11">
    <source>
        <dbReference type="Proteomes" id="UP001620460"/>
    </source>
</evidence>
<evidence type="ECO:0000259" key="8">
    <source>
        <dbReference type="Pfam" id="PF02687"/>
    </source>
</evidence>
<protein>
    <submittedName>
        <fullName evidence="10">ABC transporter permease</fullName>
    </submittedName>
</protein>
<evidence type="ECO:0000256" key="2">
    <source>
        <dbReference type="ARBA" id="ARBA00022475"/>
    </source>
</evidence>
<evidence type="ECO:0000256" key="5">
    <source>
        <dbReference type="ARBA" id="ARBA00023136"/>
    </source>
</evidence>
<keyword evidence="4 7" id="KW-1133">Transmembrane helix</keyword>
<dbReference type="Proteomes" id="UP001620460">
    <property type="component" value="Unassembled WGS sequence"/>
</dbReference>
<evidence type="ECO:0000256" key="4">
    <source>
        <dbReference type="ARBA" id="ARBA00022989"/>
    </source>
</evidence>
<dbReference type="InterPro" id="IPR025857">
    <property type="entry name" value="MacB_PCD"/>
</dbReference>
<dbReference type="Pfam" id="PF12704">
    <property type="entry name" value="MacB_PCD"/>
    <property type="match status" value="1"/>
</dbReference>
<sequence>MNIQIRPILVALRRHKAGTLLIALQIALTLAIVCNAFFIIHQRLANLSQASGVDEANVFVIANMWADMNRSTEQVDAQVRADLTALRQLPAVLDAAPASGYPLRGGGWDNFVTMTPDQVKPTTDAAVYTGDEHFIDTLGLKLVAGRNFRPDEVMVMGTQQAITPSTAIVSKALADRLFPDGNALGKSFYAMGTTPSTIIGIVDPLHRQGVDSSSNSYAGQALIWPLRADDSKGIYYIVRAKPGQLAAAMREAPKALYVQSRMRIIDPKDGIQDYATIRQKVFDSDRGMAVLMGIICVVLLAVTAAGIVGLTSFWVGQRRKQIGVRRALGARQRDILAYFLTENFLISAAGVALGTVLAIIFNLWTVTRFAMDPMSMAYVGVGVVALLLLGQAAVLAPALRASRVPPVEATRSV</sequence>
<dbReference type="PANTHER" id="PTHR30572:SF4">
    <property type="entry name" value="ABC TRANSPORTER PERMEASE YTRF"/>
    <property type="match status" value="1"/>
</dbReference>
<proteinExistence type="inferred from homology"/>
<keyword evidence="2" id="KW-1003">Cell membrane</keyword>
<dbReference type="EMBL" id="JADIKM010000002">
    <property type="protein sequence ID" value="MFK2904045.1"/>
    <property type="molecule type" value="Genomic_DNA"/>
</dbReference>